<gene>
    <name evidence="4" type="primary">dprA</name>
    <name evidence="4" type="ORF">DWW57_10475</name>
</gene>
<dbReference type="PANTHER" id="PTHR43022:SF1">
    <property type="entry name" value="PROTEIN SMF"/>
    <property type="match status" value="1"/>
</dbReference>
<dbReference type="Gene3D" id="1.10.10.10">
    <property type="entry name" value="Winged helix-like DNA-binding domain superfamily/Winged helix DNA-binding domain"/>
    <property type="match status" value="1"/>
</dbReference>
<dbReference type="GO" id="GO:0009294">
    <property type="term" value="P:DNA-mediated transformation"/>
    <property type="evidence" value="ECO:0007669"/>
    <property type="project" value="InterPro"/>
</dbReference>
<dbReference type="Pfam" id="PF02481">
    <property type="entry name" value="DNA_processg_A"/>
    <property type="match status" value="1"/>
</dbReference>
<name>A0A412TQ08_9BACT</name>
<dbReference type="Gene3D" id="3.40.50.450">
    <property type="match status" value="1"/>
</dbReference>
<comment type="similarity">
    <text evidence="1">Belongs to the DprA/Smf family.</text>
</comment>
<dbReference type="EMBL" id="QRYC01000013">
    <property type="protein sequence ID" value="RGU55927.1"/>
    <property type="molecule type" value="Genomic_DNA"/>
</dbReference>
<reference evidence="4 5" key="1">
    <citation type="submission" date="2018-08" db="EMBL/GenBank/DDBJ databases">
        <title>A genome reference for cultivated species of the human gut microbiota.</title>
        <authorList>
            <person name="Zou Y."/>
            <person name="Xue W."/>
            <person name="Luo G."/>
        </authorList>
    </citation>
    <scope>NUCLEOTIDE SEQUENCE [LARGE SCALE GENOMIC DNA]</scope>
    <source>
        <strain evidence="4 5">AF16-14</strain>
    </source>
</reference>
<dbReference type="InterPro" id="IPR057666">
    <property type="entry name" value="DrpA_SLOG"/>
</dbReference>
<proteinExistence type="inferred from homology"/>
<protein>
    <submittedName>
        <fullName evidence="4">DNA-protecting protein DprA</fullName>
    </submittedName>
</protein>
<accession>A0A412TQ08</accession>
<dbReference type="Pfam" id="PF17782">
    <property type="entry name" value="WHD_DprA"/>
    <property type="match status" value="1"/>
</dbReference>
<evidence type="ECO:0000313" key="5">
    <source>
        <dbReference type="Proteomes" id="UP000284243"/>
    </source>
</evidence>
<dbReference type="AlphaFoldDB" id="A0A412TQ08"/>
<dbReference type="SUPFAM" id="SSF102405">
    <property type="entry name" value="MCP/YpsA-like"/>
    <property type="match status" value="1"/>
</dbReference>
<evidence type="ECO:0000259" key="3">
    <source>
        <dbReference type="Pfam" id="PF17782"/>
    </source>
</evidence>
<evidence type="ECO:0000256" key="1">
    <source>
        <dbReference type="ARBA" id="ARBA00006525"/>
    </source>
</evidence>
<dbReference type="Proteomes" id="UP000284243">
    <property type="component" value="Unassembled WGS sequence"/>
</dbReference>
<organism evidence="4 5">
    <name type="scientific">Odoribacter splanchnicus</name>
    <dbReference type="NCBI Taxonomy" id="28118"/>
    <lineage>
        <taxon>Bacteria</taxon>
        <taxon>Pseudomonadati</taxon>
        <taxon>Bacteroidota</taxon>
        <taxon>Bacteroidia</taxon>
        <taxon>Bacteroidales</taxon>
        <taxon>Odoribacteraceae</taxon>
        <taxon>Odoribacter</taxon>
    </lineage>
</organism>
<evidence type="ECO:0000259" key="2">
    <source>
        <dbReference type="Pfam" id="PF02481"/>
    </source>
</evidence>
<dbReference type="PANTHER" id="PTHR43022">
    <property type="entry name" value="PROTEIN SMF"/>
    <property type="match status" value="1"/>
</dbReference>
<feature type="domain" description="Smf/DprA SLOG" evidence="2">
    <location>
        <begin position="94"/>
        <end position="306"/>
    </location>
</feature>
<dbReference type="NCBIfam" id="TIGR00732">
    <property type="entry name" value="dprA"/>
    <property type="match status" value="1"/>
</dbReference>
<sequence length="383" mass="42102">MLNTDPFKSSLAMNRNSSVKARIAISLLPKLNSCIYLPLIERCGGLEGFFLESDQALNQLYRELNIPTDTFNRKRAIQNSEAEIEQLDKHEIQICTIEDGCYPELLRQCADAPLVFFYKGKLKSSPANKYLAIVGTRHASSRCEARVTALVEDLVNLGCRPVLVSGLAYGIDASAHRASLKFGLTTLAVLGHGLHMIYPATHKSMARQILETGGAWISEFPCTANIHPSNFLRRNRIIAGLCHATLVAESAIKGGAMATARLAMSYDREVMAFPGRPEDKYSAGCNFLIKENIAALTENATDVAHLLGYPIKKTTLQQTILPNFSDDEQGNTLIQLLSEKGTLHIDELCQLTQRPSSELAAILLQLELEGKIIGLAGKKYSLR</sequence>
<feature type="domain" description="DprA winged helix" evidence="3">
    <location>
        <begin position="325"/>
        <end position="378"/>
    </location>
</feature>
<dbReference type="InterPro" id="IPR036388">
    <property type="entry name" value="WH-like_DNA-bd_sf"/>
</dbReference>
<evidence type="ECO:0000313" key="4">
    <source>
        <dbReference type="EMBL" id="RGU55927.1"/>
    </source>
</evidence>
<comment type="caution">
    <text evidence="4">The sequence shown here is derived from an EMBL/GenBank/DDBJ whole genome shotgun (WGS) entry which is preliminary data.</text>
</comment>
<dbReference type="InterPro" id="IPR041614">
    <property type="entry name" value="DprA_WH"/>
</dbReference>
<dbReference type="InterPro" id="IPR003488">
    <property type="entry name" value="DprA"/>
</dbReference>